<gene>
    <name evidence="1" type="ORF">TCM_012089</name>
</gene>
<sequence>MLILHIHGSHGQMAGTGSELFSPMMSPTWFIPTIGKGKPCSGKACYIGNSFGFAGGGAGLQSSVKCTVMSDGPDHLFLRLMIVFVCQHHTNAKYEYLTGITVVSGFQLFWIQGREALGSSVTKSQQNQNPDESSRGLFMREMNGKDHCNSIHSSSAISLGTIH</sequence>
<dbReference type="EMBL" id="CM001881">
    <property type="protein sequence ID" value="EOY20743.1"/>
    <property type="molecule type" value="Genomic_DNA"/>
</dbReference>
<dbReference type="Gramene" id="EOY20743">
    <property type="protein sequence ID" value="EOY20743"/>
    <property type="gene ID" value="TCM_012089"/>
</dbReference>
<proteinExistence type="predicted"/>
<dbReference type="HOGENOM" id="CLU_1629993_0_0_1"/>
<evidence type="ECO:0000313" key="1">
    <source>
        <dbReference type="EMBL" id="EOY20743.1"/>
    </source>
</evidence>
<evidence type="ECO:0000313" key="2">
    <source>
        <dbReference type="Proteomes" id="UP000026915"/>
    </source>
</evidence>
<dbReference type="AlphaFoldDB" id="A0A061FUK2"/>
<organism evidence="1 2">
    <name type="scientific">Theobroma cacao</name>
    <name type="common">Cacao</name>
    <name type="synonym">Cocoa</name>
    <dbReference type="NCBI Taxonomy" id="3641"/>
    <lineage>
        <taxon>Eukaryota</taxon>
        <taxon>Viridiplantae</taxon>
        <taxon>Streptophyta</taxon>
        <taxon>Embryophyta</taxon>
        <taxon>Tracheophyta</taxon>
        <taxon>Spermatophyta</taxon>
        <taxon>Magnoliopsida</taxon>
        <taxon>eudicotyledons</taxon>
        <taxon>Gunneridae</taxon>
        <taxon>Pentapetalae</taxon>
        <taxon>rosids</taxon>
        <taxon>malvids</taxon>
        <taxon>Malvales</taxon>
        <taxon>Malvaceae</taxon>
        <taxon>Byttnerioideae</taxon>
        <taxon>Theobroma</taxon>
    </lineage>
</organism>
<dbReference type="Proteomes" id="UP000026915">
    <property type="component" value="Chromosome 3"/>
</dbReference>
<keyword evidence="2" id="KW-1185">Reference proteome</keyword>
<protein>
    <submittedName>
        <fullName evidence="1">Uncharacterized protein</fullName>
    </submittedName>
</protein>
<reference evidence="1 2" key="1">
    <citation type="journal article" date="2013" name="Genome Biol.">
        <title>The genome sequence of the most widely cultivated cacao type and its use to identify candidate genes regulating pod color.</title>
        <authorList>
            <person name="Motamayor J.C."/>
            <person name="Mockaitis K."/>
            <person name="Schmutz J."/>
            <person name="Haiminen N."/>
            <person name="Iii D.L."/>
            <person name="Cornejo O."/>
            <person name="Findley S.D."/>
            <person name="Zheng P."/>
            <person name="Utro F."/>
            <person name="Royaert S."/>
            <person name="Saski C."/>
            <person name="Jenkins J."/>
            <person name="Podicheti R."/>
            <person name="Zhao M."/>
            <person name="Scheffler B.E."/>
            <person name="Stack J.C."/>
            <person name="Feltus F.A."/>
            <person name="Mustiga G.M."/>
            <person name="Amores F."/>
            <person name="Phillips W."/>
            <person name="Marelli J.P."/>
            <person name="May G.D."/>
            <person name="Shapiro H."/>
            <person name="Ma J."/>
            <person name="Bustamante C.D."/>
            <person name="Schnell R.J."/>
            <person name="Main D."/>
            <person name="Gilbert D."/>
            <person name="Parida L."/>
            <person name="Kuhn D.N."/>
        </authorList>
    </citation>
    <scope>NUCLEOTIDE SEQUENCE [LARGE SCALE GENOMIC DNA]</scope>
    <source>
        <strain evidence="2">cv. Matina 1-6</strain>
    </source>
</reference>
<dbReference type="InParanoid" id="A0A061FUK2"/>
<accession>A0A061FUK2</accession>
<name>A0A061FUK2_THECC</name>